<name>A0A5P0YR85_9ACTN</name>
<evidence type="ECO:0000313" key="5">
    <source>
        <dbReference type="Proteomes" id="UP000517765"/>
    </source>
</evidence>
<dbReference type="PROSITE" id="PS51318">
    <property type="entry name" value="TAT"/>
    <property type="match status" value="1"/>
</dbReference>
<keyword evidence="1" id="KW-0732">Signal</keyword>
<dbReference type="InterPro" id="IPR006311">
    <property type="entry name" value="TAT_signal"/>
</dbReference>
<dbReference type="Proteomes" id="UP000320857">
    <property type="component" value="Unassembled WGS sequence"/>
</dbReference>
<protein>
    <recommendedName>
        <fullName evidence="6">Tat pathway signal sequence domain protein</fullName>
    </recommendedName>
</protein>
<proteinExistence type="predicted"/>
<dbReference type="AlphaFoldDB" id="A0A5P0YR85"/>
<comment type="caution">
    <text evidence="3">The sequence shown here is derived from an EMBL/GenBank/DDBJ whole genome shotgun (WGS) entry which is preliminary data.</text>
</comment>
<reference evidence="5" key="2">
    <citation type="submission" date="2020-05" db="EMBL/GenBank/DDBJ databases">
        <title>Classification of alakaliphilic streptomycetes isolated from an alkaline soil next to Lonar Crater, India and a proposal for the recognition of Streptomyces alkaliterrae sp. nov.</title>
        <authorList>
            <person name="Golinska P."/>
        </authorList>
    </citation>
    <scope>NUCLEOTIDE SEQUENCE [LARGE SCALE GENOMIC DNA]</scope>
    <source>
        <strain evidence="5">OF8</strain>
    </source>
</reference>
<dbReference type="EMBL" id="JABJXA010000057">
    <property type="protein sequence ID" value="MBB1259553.1"/>
    <property type="molecule type" value="Genomic_DNA"/>
</dbReference>
<reference evidence="2" key="3">
    <citation type="journal article" name="Syst. Appl. Microbiol.">
        <title>Streptomyces alkaliterrae sp. nov., isolated from an alkaline soil, and emended descriptions of Streptomyces alkaliphilus, Streptomyces calidiresistens and Streptomyces durbertensis.</title>
        <authorList>
            <person name="Swiecimska M."/>
            <person name="Golinska P."/>
            <person name="Nouioui I."/>
            <person name="Wypij M."/>
            <person name="Rai M."/>
            <person name="Sangal V."/>
            <person name="Goodfellow M."/>
        </authorList>
    </citation>
    <scope>NUCLEOTIDE SEQUENCE</scope>
    <source>
        <strain evidence="2">OF8</strain>
    </source>
</reference>
<evidence type="ECO:0008006" key="6">
    <source>
        <dbReference type="Google" id="ProtNLM"/>
    </source>
</evidence>
<evidence type="ECO:0000313" key="4">
    <source>
        <dbReference type="Proteomes" id="UP000320857"/>
    </source>
</evidence>
<accession>A0A5P0YR85</accession>
<evidence type="ECO:0000256" key="1">
    <source>
        <dbReference type="SAM" id="SignalP"/>
    </source>
</evidence>
<reference evidence="3 4" key="1">
    <citation type="submission" date="2019-10" db="EMBL/GenBank/DDBJ databases">
        <title>Streptomyces sp. nov., a novel actinobacterium isolated from alkaline environment.</title>
        <authorList>
            <person name="Golinska P."/>
        </authorList>
    </citation>
    <scope>NUCLEOTIDE SEQUENCE [LARGE SCALE GENOMIC DNA]</scope>
    <source>
        <strain evidence="3 4">OF1</strain>
    </source>
</reference>
<dbReference type="Proteomes" id="UP000517765">
    <property type="component" value="Unassembled WGS sequence"/>
</dbReference>
<keyword evidence="4" id="KW-1185">Reference proteome</keyword>
<sequence>MPFESRTVRRFFVAGAATVASGALLPASSSVAHAGGGSKSAKLPHKAKLTSDLWYSNTLTIKGCGEYQVSAKISKGKKPRSGKDWLKTHVTATGHGIGWDKGPMQTGSLDKSVKNNKGQRTATLKGTKCYGFNTIYVTYTNEASTFYFGSHRNVSAS</sequence>
<gene>
    <name evidence="3" type="ORF">FNX44_013360</name>
    <name evidence="2" type="ORF">H3147_12020</name>
</gene>
<evidence type="ECO:0000313" key="3">
    <source>
        <dbReference type="EMBL" id="MQS02841.1"/>
    </source>
</evidence>
<feature type="chain" id="PRO_5036149052" description="Tat pathway signal sequence domain protein" evidence="1">
    <location>
        <begin position="35"/>
        <end position="157"/>
    </location>
</feature>
<evidence type="ECO:0000313" key="2">
    <source>
        <dbReference type="EMBL" id="MBB1259553.1"/>
    </source>
</evidence>
<feature type="signal peptide" evidence="1">
    <location>
        <begin position="1"/>
        <end position="34"/>
    </location>
</feature>
<organism evidence="3 4">
    <name type="scientific">Streptomyces alkaliterrae</name>
    <dbReference type="NCBI Taxonomy" id="2213162"/>
    <lineage>
        <taxon>Bacteria</taxon>
        <taxon>Bacillati</taxon>
        <taxon>Actinomycetota</taxon>
        <taxon>Actinomycetes</taxon>
        <taxon>Kitasatosporales</taxon>
        <taxon>Streptomycetaceae</taxon>
        <taxon>Streptomyces</taxon>
    </lineage>
</organism>
<dbReference type="RefSeq" id="WP_143648312.1">
    <property type="nucleotide sequence ID" value="NZ_JABJXA010000057.1"/>
</dbReference>
<dbReference type="EMBL" id="VJYK02000118">
    <property type="protein sequence ID" value="MQS02841.1"/>
    <property type="molecule type" value="Genomic_DNA"/>
</dbReference>